<comment type="caution">
    <text evidence="2">The sequence shown here is derived from an EMBL/GenBank/DDBJ whole genome shotgun (WGS) entry which is preliminary data.</text>
</comment>
<organism evidence="2 3">
    <name type="scientific">Limnobaculum eriocheiris</name>
    <dbReference type="NCBI Taxonomy" id="2897391"/>
    <lineage>
        <taxon>Bacteria</taxon>
        <taxon>Pseudomonadati</taxon>
        <taxon>Pseudomonadota</taxon>
        <taxon>Gammaproteobacteria</taxon>
        <taxon>Enterobacterales</taxon>
        <taxon>Budviciaceae</taxon>
        <taxon>Limnobaculum</taxon>
    </lineage>
</organism>
<sequence>MIIETPKARKFPRTFWIRLFTIFFILLALLLSAFVFTNLWRDSNSSDFSRNSKSLGGRYYSYQQKVYVNIPVQGYYLLPGVNSASFQVYSSRYLAPLAKDNQSVFCGTHIIQGLQPDSVIYTSLGYISDGHNTYFCSQERKNPDYYWWHEIVHDNDYDNPDRPRRRDFILSRVENVIYGNLHTWGENYLSDGLHLFYEGVMIPDADGGSVQLIHYGQGRLKDIVHDRYLADNTRVYYQGQPLPDANPDAFSAFSPDSDQWQTDYGRDTKTDTYYFGAIPFPKIIEGKETRGLSLLVADRDRANHELFINENGIFYRDYQGKKFKCAGPNPFGSNNPQRISENYAAGVWANAKDTIILSSYDVWGKKSRGLVSRNTVLSVLPDVSLSDWHLVETFERNGRVTGTLWRAKGNYYFSSTSARNIGMEESFYLVVDYPQFKQQLQQEKQITKTLKEQYLRSVREMPEVNNISHAKSSYSFWNQI</sequence>
<evidence type="ECO:0000256" key="1">
    <source>
        <dbReference type="SAM" id="Phobius"/>
    </source>
</evidence>
<dbReference type="RefSeq" id="WP_230611585.1">
    <property type="nucleotide sequence ID" value="NZ_JAJNAG010000062.1"/>
</dbReference>
<keyword evidence="1" id="KW-0812">Transmembrane</keyword>
<protein>
    <submittedName>
        <fullName evidence="2">DKNYY domain-containing protein</fullName>
    </submittedName>
</protein>
<dbReference type="Pfam" id="PF13644">
    <property type="entry name" value="DKNYY"/>
    <property type="match status" value="1"/>
</dbReference>
<keyword evidence="1" id="KW-0472">Membrane</keyword>
<feature type="transmembrane region" description="Helical" evidence="1">
    <location>
        <begin position="15"/>
        <end position="40"/>
    </location>
</feature>
<dbReference type="AlphaFoldDB" id="A0A9X1N0I4"/>
<keyword evidence="1" id="KW-1133">Transmembrane helix</keyword>
<dbReference type="InterPro" id="IPR027375">
    <property type="entry name" value="DKNYY"/>
</dbReference>
<evidence type="ECO:0000313" key="2">
    <source>
        <dbReference type="EMBL" id="MCD1127575.1"/>
    </source>
</evidence>
<proteinExistence type="predicted"/>
<name>A0A9X1N0I4_9GAMM</name>
<dbReference type="EMBL" id="JAJNAG010000062">
    <property type="protein sequence ID" value="MCD1127575.1"/>
    <property type="molecule type" value="Genomic_DNA"/>
</dbReference>
<reference evidence="2" key="1">
    <citation type="submission" date="2021-11" db="EMBL/GenBank/DDBJ databases">
        <title>Jinshanibacter sp. isolated from one year old Eriocheir sinensis.</title>
        <authorList>
            <person name="Li J.-Y."/>
            <person name="He W."/>
            <person name="Gao T.-H."/>
        </authorList>
    </citation>
    <scope>NUCLEOTIDE SEQUENCE</scope>
    <source>
        <strain evidence="2">LJY008</strain>
    </source>
</reference>
<keyword evidence="3" id="KW-1185">Reference proteome</keyword>
<gene>
    <name evidence="2" type="ORF">LPW36_16515</name>
</gene>
<evidence type="ECO:0000313" key="3">
    <source>
        <dbReference type="Proteomes" id="UP001139171"/>
    </source>
</evidence>
<accession>A0A9X1N0I4</accession>
<dbReference type="Proteomes" id="UP001139171">
    <property type="component" value="Unassembled WGS sequence"/>
</dbReference>